<protein>
    <submittedName>
        <fullName evidence="3">Uncharacterized conserved protein, DUF58 family, contains vWF domain</fullName>
    </submittedName>
</protein>
<feature type="domain" description="DUF58" evidence="2">
    <location>
        <begin position="203"/>
        <end position="338"/>
    </location>
</feature>
<dbReference type="PANTHER" id="PTHR34351">
    <property type="entry name" value="SLR1927 PROTEIN-RELATED"/>
    <property type="match status" value="1"/>
</dbReference>
<name>A0A1G7B4G0_9BACL</name>
<reference evidence="3 4" key="1">
    <citation type="submission" date="2016-10" db="EMBL/GenBank/DDBJ databases">
        <authorList>
            <person name="de Groot N.N."/>
        </authorList>
    </citation>
    <scope>NUCLEOTIDE SEQUENCE [LARGE SCALE GENOMIC DNA]</scope>
    <source>
        <strain evidence="3 4">CGMCC 1.6762</strain>
    </source>
</reference>
<feature type="transmembrane region" description="Helical" evidence="1">
    <location>
        <begin position="12"/>
        <end position="28"/>
    </location>
</feature>
<dbReference type="OrthoDB" id="140416at2"/>
<dbReference type="EMBL" id="FNAR01000005">
    <property type="protein sequence ID" value="SDE21196.1"/>
    <property type="molecule type" value="Genomic_DNA"/>
</dbReference>
<dbReference type="RefSeq" id="WP_092095485.1">
    <property type="nucleotide sequence ID" value="NZ_FNAR01000005.1"/>
</dbReference>
<dbReference type="InterPro" id="IPR002881">
    <property type="entry name" value="DUF58"/>
</dbReference>
<feature type="transmembrane region" description="Helical" evidence="1">
    <location>
        <begin position="34"/>
        <end position="56"/>
    </location>
</feature>
<keyword evidence="1" id="KW-0472">Membrane</keyword>
<dbReference type="Pfam" id="PF01882">
    <property type="entry name" value="DUF58"/>
    <property type="match status" value="1"/>
</dbReference>
<evidence type="ECO:0000313" key="4">
    <source>
        <dbReference type="Proteomes" id="UP000198823"/>
    </source>
</evidence>
<proteinExistence type="predicted"/>
<dbReference type="Proteomes" id="UP000198823">
    <property type="component" value="Unassembled WGS sequence"/>
</dbReference>
<sequence length="399" mass="44084">MKPFLRKADPLFRLIGIIVVLAGAFAYARFQGGAVSWTVFYMVLPFGLYGIFLYIYPLRAVTAEREVGRREIPYGSPLRSTVRLQRRFMFPLLYISVKEVAQSATQIPMPSTLFVWGFRRRKEWTYETAPLKRGEHVLEGIEIEAADFFGWMRKRRFIPLRQTVTVLPKVTDMREVPSAASEERGSAAASFASVKESSVATGIRDYQPGDRLSRIHWPAFARTGELHSKELEDRRAQDLLLVLDGSPSPQFEEQVGFAASILKKSVETHSAAGFLSLGESGMAIPRVEGPDSLRSAMLHLARFSPTPAGGHLPPAGSRSLAAARTMTVITGPLTEAWVAAFLREARQVSGGILFSVLGKGEHPGRGALEAARAAIAAGFDVRFITEREFGEPERGEMGR</sequence>
<keyword evidence="1" id="KW-0812">Transmembrane</keyword>
<keyword evidence="1" id="KW-1133">Transmembrane helix</keyword>
<accession>A0A1G7B4G0</accession>
<dbReference type="STRING" id="426756.SAMN04488126_10523"/>
<dbReference type="PANTHER" id="PTHR34351:SF2">
    <property type="entry name" value="DUF58 DOMAIN-CONTAINING PROTEIN"/>
    <property type="match status" value="1"/>
</dbReference>
<dbReference type="AlphaFoldDB" id="A0A1G7B4G0"/>
<evidence type="ECO:0000256" key="1">
    <source>
        <dbReference type="SAM" id="Phobius"/>
    </source>
</evidence>
<evidence type="ECO:0000313" key="3">
    <source>
        <dbReference type="EMBL" id="SDE21196.1"/>
    </source>
</evidence>
<gene>
    <name evidence="3" type="ORF">SAMN04488126_10523</name>
</gene>
<evidence type="ECO:0000259" key="2">
    <source>
        <dbReference type="Pfam" id="PF01882"/>
    </source>
</evidence>
<organism evidence="3 4">
    <name type="scientific">Bhargavaea beijingensis</name>
    <dbReference type="NCBI Taxonomy" id="426756"/>
    <lineage>
        <taxon>Bacteria</taxon>
        <taxon>Bacillati</taxon>
        <taxon>Bacillota</taxon>
        <taxon>Bacilli</taxon>
        <taxon>Bacillales</taxon>
        <taxon>Caryophanaceae</taxon>
        <taxon>Bhargavaea</taxon>
    </lineage>
</organism>